<evidence type="ECO:0000313" key="3">
    <source>
        <dbReference type="EMBL" id="SDQ14968.1"/>
    </source>
</evidence>
<feature type="domain" description="Solute-binding protein family 3/N-terminal" evidence="2">
    <location>
        <begin position="46"/>
        <end position="285"/>
    </location>
</feature>
<gene>
    <name evidence="3" type="ORF">SAMN05216392_0679</name>
</gene>
<accession>A0A1H0YIR4</accession>
<protein>
    <submittedName>
        <fullName evidence="3">Amino acid ABC transporter substrate-binding protein, PAAT family</fullName>
    </submittedName>
</protein>
<name>A0A1H0YIR4_STREI</name>
<dbReference type="PANTHER" id="PTHR35936:SF19">
    <property type="entry name" value="AMINO-ACID-BINDING PROTEIN YXEM-RELATED"/>
    <property type="match status" value="1"/>
</dbReference>
<dbReference type="Gene3D" id="3.40.190.10">
    <property type="entry name" value="Periplasmic binding protein-like II"/>
    <property type="match status" value="2"/>
</dbReference>
<evidence type="ECO:0000313" key="4">
    <source>
        <dbReference type="Proteomes" id="UP000182870"/>
    </source>
</evidence>
<proteinExistence type="predicted"/>
<evidence type="ECO:0000256" key="1">
    <source>
        <dbReference type="ARBA" id="ARBA00022729"/>
    </source>
</evidence>
<dbReference type="AlphaFoldDB" id="A0A1H0YIR4"/>
<sequence length="292" mass="32663">MSNKKWIISGSVVLALVAATVVGRQLTGKTSASADSSQSSSDKVTTLQVAHTQNYVPYDFVNDKGESDGFEVAVLKAVDDKLKNYKFEYTGTSDEDLLIGLESGKYDIGVKGAWYTEERAQKFVIPDQAIGASVIGFAIRKADENKYKDIDSFAKDGGKLVPISPQNAQYNVIQEYNKKAKHPIELKESESFSVADAYAWVLEGRYDAYFSIKLSFEEAVQKEDGAYHQYADQLTWFPYKGIETYPLIHKNDTNKAFAKEYDKAIKELQKDGTIAKLSEKYFGEDVFSYVTD</sequence>
<keyword evidence="1" id="KW-0732">Signal</keyword>
<reference evidence="3 4" key="1">
    <citation type="submission" date="2016-10" db="EMBL/GenBank/DDBJ databases">
        <authorList>
            <person name="de Groot N.N."/>
        </authorList>
    </citation>
    <scope>NUCLEOTIDE SEQUENCE [LARGE SCALE GENOMIC DNA]</scope>
    <source>
        <strain evidence="3 4">Sb05</strain>
    </source>
</reference>
<dbReference type="PANTHER" id="PTHR35936">
    <property type="entry name" value="MEMBRANE-BOUND LYTIC MUREIN TRANSGLYCOSYLASE F"/>
    <property type="match status" value="1"/>
</dbReference>
<dbReference type="SMART" id="SM00062">
    <property type="entry name" value="PBPb"/>
    <property type="match status" value="1"/>
</dbReference>
<dbReference type="SUPFAM" id="SSF53850">
    <property type="entry name" value="Periplasmic binding protein-like II"/>
    <property type="match status" value="1"/>
</dbReference>
<dbReference type="Pfam" id="PF00497">
    <property type="entry name" value="SBP_bac_3"/>
    <property type="match status" value="1"/>
</dbReference>
<dbReference type="InterPro" id="IPR001638">
    <property type="entry name" value="Solute-binding_3/MltF_N"/>
</dbReference>
<dbReference type="Proteomes" id="UP000182870">
    <property type="component" value="Unassembled WGS sequence"/>
</dbReference>
<dbReference type="EMBL" id="FNKE01000001">
    <property type="protein sequence ID" value="SDQ14968.1"/>
    <property type="molecule type" value="Genomic_DNA"/>
</dbReference>
<dbReference type="OrthoDB" id="8613538at2"/>
<dbReference type="RefSeq" id="WP_074560334.1">
    <property type="nucleotide sequence ID" value="NZ_FNKE01000001.1"/>
</dbReference>
<organism evidence="3 4">
    <name type="scientific">Streptococcus equinus</name>
    <name type="common">Streptococcus bovis</name>
    <dbReference type="NCBI Taxonomy" id="1335"/>
    <lineage>
        <taxon>Bacteria</taxon>
        <taxon>Bacillati</taxon>
        <taxon>Bacillota</taxon>
        <taxon>Bacilli</taxon>
        <taxon>Lactobacillales</taxon>
        <taxon>Streptococcaceae</taxon>
        <taxon>Streptococcus</taxon>
    </lineage>
</organism>
<evidence type="ECO:0000259" key="2">
    <source>
        <dbReference type="SMART" id="SM00062"/>
    </source>
</evidence>